<accession>A0AAD4SJT8</accession>
<dbReference type="Proteomes" id="UP001202328">
    <property type="component" value="Unassembled WGS sequence"/>
</dbReference>
<reference evidence="1" key="1">
    <citation type="submission" date="2022-04" db="EMBL/GenBank/DDBJ databases">
        <title>A functionally conserved STORR gene fusion in Papaver species that diverged 16.8 million years ago.</title>
        <authorList>
            <person name="Catania T."/>
        </authorList>
    </citation>
    <scope>NUCLEOTIDE SEQUENCE</scope>
    <source>
        <strain evidence="1">S-188037</strain>
    </source>
</reference>
<sequence length="127" mass="13998">MSQKPSYKDTIEGDGSNFLDNLKVLTGSLDNCVEKTTPNGRCVVGMHVVKLPPALTKLLDGSSDLLGEILDGLENLGRIMLRVKSSTRIMLINVEMCGFSCSGESRLVGPVFFLFQKPKKRMMTIQF</sequence>
<protein>
    <submittedName>
        <fullName evidence="1">Uncharacterized protein</fullName>
    </submittedName>
</protein>
<dbReference type="EMBL" id="JAJJMB010010581">
    <property type="protein sequence ID" value="KAI3907616.1"/>
    <property type="molecule type" value="Genomic_DNA"/>
</dbReference>
<proteinExistence type="predicted"/>
<organism evidence="1 2">
    <name type="scientific">Papaver atlanticum</name>
    <dbReference type="NCBI Taxonomy" id="357466"/>
    <lineage>
        <taxon>Eukaryota</taxon>
        <taxon>Viridiplantae</taxon>
        <taxon>Streptophyta</taxon>
        <taxon>Embryophyta</taxon>
        <taxon>Tracheophyta</taxon>
        <taxon>Spermatophyta</taxon>
        <taxon>Magnoliopsida</taxon>
        <taxon>Ranunculales</taxon>
        <taxon>Papaveraceae</taxon>
        <taxon>Papaveroideae</taxon>
        <taxon>Papaver</taxon>
    </lineage>
</organism>
<name>A0AAD4SJT8_9MAGN</name>
<evidence type="ECO:0000313" key="2">
    <source>
        <dbReference type="Proteomes" id="UP001202328"/>
    </source>
</evidence>
<dbReference type="AlphaFoldDB" id="A0AAD4SJT8"/>
<keyword evidence="2" id="KW-1185">Reference proteome</keyword>
<comment type="caution">
    <text evidence="1">The sequence shown here is derived from an EMBL/GenBank/DDBJ whole genome shotgun (WGS) entry which is preliminary data.</text>
</comment>
<gene>
    <name evidence="1" type="ORF">MKW98_016260</name>
</gene>
<evidence type="ECO:0000313" key="1">
    <source>
        <dbReference type="EMBL" id="KAI3907616.1"/>
    </source>
</evidence>